<organism evidence="2 3">
    <name type="scientific">Acanthamoeba castellanii (strain ATCC 30010 / Neff)</name>
    <dbReference type="NCBI Taxonomy" id="1257118"/>
    <lineage>
        <taxon>Eukaryota</taxon>
        <taxon>Amoebozoa</taxon>
        <taxon>Discosea</taxon>
        <taxon>Longamoebia</taxon>
        <taxon>Centramoebida</taxon>
        <taxon>Acanthamoebidae</taxon>
        <taxon>Acanthamoeba</taxon>
    </lineage>
</organism>
<keyword evidence="3" id="KW-1185">Reference proteome</keyword>
<protein>
    <submittedName>
        <fullName evidence="2">Uncharacterized protein</fullName>
    </submittedName>
</protein>
<sequence length="62" mass="6268">MQRSILAVLFLGLLAADGTVVVGTTATTASKDTTIVGSTAAQLGVISQPVLDDSIDRLVPAK</sequence>
<dbReference type="AlphaFoldDB" id="L8GFG2"/>
<gene>
    <name evidence="2" type="ORF">ACA1_261520</name>
</gene>
<feature type="signal peptide" evidence="1">
    <location>
        <begin position="1"/>
        <end position="18"/>
    </location>
</feature>
<accession>L8GFG2</accession>
<keyword evidence="1" id="KW-0732">Signal</keyword>
<dbReference type="GeneID" id="14911964"/>
<feature type="chain" id="PRO_5003989483" evidence="1">
    <location>
        <begin position="19"/>
        <end position="62"/>
    </location>
</feature>
<dbReference type="Proteomes" id="UP000011083">
    <property type="component" value="Unassembled WGS sequence"/>
</dbReference>
<evidence type="ECO:0000256" key="1">
    <source>
        <dbReference type="SAM" id="SignalP"/>
    </source>
</evidence>
<dbReference type="KEGG" id="acan:ACA1_261520"/>
<evidence type="ECO:0000313" key="3">
    <source>
        <dbReference type="Proteomes" id="UP000011083"/>
    </source>
</evidence>
<dbReference type="EMBL" id="KB008148">
    <property type="protein sequence ID" value="ELR11732.1"/>
    <property type="molecule type" value="Genomic_DNA"/>
</dbReference>
<evidence type="ECO:0000313" key="2">
    <source>
        <dbReference type="EMBL" id="ELR11732.1"/>
    </source>
</evidence>
<dbReference type="VEuPathDB" id="AmoebaDB:ACA1_261520"/>
<name>L8GFG2_ACACF</name>
<proteinExistence type="predicted"/>
<dbReference type="RefSeq" id="XP_004333745.1">
    <property type="nucleotide sequence ID" value="XM_004333697.1"/>
</dbReference>
<reference evidence="2 3" key="1">
    <citation type="journal article" date="2013" name="Genome Biol.">
        <title>Genome of Acanthamoeba castellanii highlights extensive lateral gene transfer and early evolution of tyrosine kinase signaling.</title>
        <authorList>
            <person name="Clarke M."/>
            <person name="Lohan A.J."/>
            <person name="Liu B."/>
            <person name="Lagkouvardos I."/>
            <person name="Roy S."/>
            <person name="Zafar N."/>
            <person name="Bertelli C."/>
            <person name="Schilde C."/>
            <person name="Kianianmomeni A."/>
            <person name="Burglin T.R."/>
            <person name="Frech C."/>
            <person name="Turcotte B."/>
            <person name="Kopec K.O."/>
            <person name="Synnott J.M."/>
            <person name="Choo C."/>
            <person name="Paponov I."/>
            <person name="Finkler A."/>
            <person name="Soon Heng Tan C."/>
            <person name="Hutchins A.P."/>
            <person name="Weinmeier T."/>
            <person name="Rattei T."/>
            <person name="Chu J.S."/>
            <person name="Gimenez G."/>
            <person name="Irimia M."/>
            <person name="Rigden D.J."/>
            <person name="Fitzpatrick D.A."/>
            <person name="Lorenzo-Morales J."/>
            <person name="Bateman A."/>
            <person name="Chiu C.H."/>
            <person name="Tang P."/>
            <person name="Hegemann P."/>
            <person name="Fromm H."/>
            <person name="Raoult D."/>
            <person name="Greub G."/>
            <person name="Miranda-Saavedra D."/>
            <person name="Chen N."/>
            <person name="Nash P."/>
            <person name="Ginger M.L."/>
            <person name="Horn M."/>
            <person name="Schaap P."/>
            <person name="Caler L."/>
            <person name="Loftus B."/>
        </authorList>
    </citation>
    <scope>NUCLEOTIDE SEQUENCE [LARGE SCALE GENOMIC DNA]</scope>
    <source>
        <strain evidence="2 3">Neff</strain>
    </source>
</reference>